<proteinExistence type="inferred from homology"/>
<evidence type="ECO:0000313" key="10">
    <source>
        <dbReference type="Proteomes" id="UP000603200"/>
    </source>
</evidence>
<evidence type="ECO:0000256" key="2">
    <source>
        <dbReference type="ARBA" id="ARBA00022448"/>
    </source>
</evidence>
<dbReference type="InterPro" id="IPR000515">
    <property type="entry name" value="MetI-like"/>
</dbReference>
<comment type="caution">
    <text evidence="9">The sequence shown here is derived from an EMBL/GenBank/DDBJ whole genome shotgun (WGS) entry which is preliminary data.</text>
</comment>
<feature type="transmembrane region" description="Helical" evidence="7">
    <location>
        <begin position="12"/>
        <end position="33"/>
    </location>
</feature>
<sequence>MATVTRRLGRHWYAWSMVAPVVIVLTVLVLVPLGRGLYLSLTDANESTIGRTIGPNHIPSTYEFVGLDNYWHVLSGAEGHFYQVLTWTVVWTIACVVLHYVLGLGLALMLNQRARFRAGYRIMLILPWAVPAFVSAFAWRLLLNGDRGIVNQALASAGLSGVQWLADPLWQKVSVIAVNVWLGVPFMMVALLGGLQSIPAEQYEAAEMDGASAWQRFTYVTLPGLRPISSTVVLLGSIWTFNQFPVIFLLVGGDAGADSQILVTYAYRLAFAGVRDYSGAATYGALILLLLLVFAVVYRRRLAEQDSSLRSR</sequence>
<reference evidence="9 10" key="1">
    <citation type="submission" date="2021-01" db="EMBL/GenBank/DDBJ databases">
        <title>Whole genome shotgun sequence of Actinoplanes humidus NBRC 14915.</title>
        <authorList>
            <person name="Komaki H."/>
            <person name="Tamura T."/>
        </authorList>
    </citation>
    <scope>NUCLEOTIDE SEQUENCE [LARGE SCALE GENOMIC DNA]</scope>
    <source>
        <strain evidence="9 10">NBRC 14915</strain>
    </source>
</reference>
<dbReference type="PROSITE" id="PS50928">
    <property type="entry name" value="ABC_TM1"/>
    <property type="match status" value="1"/>
</dbReference>
<accession>A0ABQ4A7I7</accession>
<dbReference type="SUPFAM" id="SSF161098">
    <property type="entry name" value="MetI-like"/>
    <property type="match status" value="1"/>
</dbReference>
<dbReference type="PANTHER" id="PTHR43227:SF7">
    <property type="entry name" value="ARABINOOLIGOSACCHARIDES TRANSPORT SYSTEM PERMEASE PROTEIN ARAP"/>
    <property type="match status" value="1"/>
</dbReference>
<dbReference type="Gene3D" id="1.10.3720.10">
    <property type="entry name" value="MetI-like"/>
    <property type="match status" value="1"/>
</dbReference>
<dbReference type="RefSeq" id="WP_239159780.1">
    <property type="nucleotide sequence ID" value="NZ_BAAATV010000044.1"/>
</dbReference>
<keyword evidence="4 7" id="KW-0812">Transmembrane</keyword>
<feature type="transmembrane region" description="Helical" evidence="7">
    <location>
        <begin position="122"/>
        <end position="143"/>
    </location>
</feature>
<feature type="domain" description="ABC transmembrane type-1" evidence="8">
    <location>
        <begin position="85"/>
        <end position="298"/>
    </location>
</feature>
<organism evidence="9 10">
    <name type="scientific">Winogradskya humida</name>
    <dbReference type="NCBI Taxonomy" id="113566"/>
    <lineage>
        <taxon>Bacteria</taxon>
        <taxon>Bacillati</taxon>
        <taxon>Actinomycetota</taxon>
        <taxon>Actinomycetes</taxon>
        <taxon>Micromonosporales</taxon>
        <taxon>Micromonosporaceae</taxon>
        <taxon>Winogradskya</taxon>
    </lineage>
</organism>
<dbReference type="InterPro" id="IPR035906">
    <property type="entry name" value="MetI-like_sf"/>
</dbReference>
<comment type="subcellular location">
    <subcellularLocation>
        <location evidence="1 7">Cell membrane</location>
        <topology evidence="1 7">Multi-pass membrane protein</topology>
    </subcellularLocation>
</comment>
<dbReference type="Proteomes" id="UP000603200">
    <property type="component" value="Unassembled WGS sequence"/>
</dbReference>
<name>A0ABQ4A7I7_9ACTN</name>
<evidence type="ECO:0000256" key="3">
    <source>
        <dbReference type="ARBA" id="ARBA00022475"/>
    </source>
</evidence>
<evidence type="ECO:0000256" key="6">
    <source>
        <dbReference type="ARBA" id="ARBA00023136"/>
    </source>
</evidence>
<feature type="transmembrane region" description="Helical" evidence="7">
    <location>
        <begin position="173"/>
        <end position="195"/>
    </location>
</feature>
<keyword evidence="5 7" id="KW-1133">Transmembrane helix</keyword>
<evidence type="ECO:0000259" key="8">
    <source>
        <dbReference type="PROSITE" id="PS50928"/>
    </source>
</evidence>
<evidence type="ECO:0000256" key="4">
    <source>
        <dbReference type="ARBA" id="ARBA00022692"/>
    </source>
</evidence>
<evidence type="ECO:0000256" key="7">
    <source>
        <dbReference type="RuleBase" id="RU363032"/>
    </source>
</evidence>
<evidence type="ECO:0000256" key="1">
    <source>
        <dbReference type="ARBA" id="ARBA00004651"/>
    </source>
</evidence>
<keyword evidence="6 7" id="KW-0472">Membrane</keyword>
<comment type="similarity">
    <text evidence="7">Belongs to the binding-protein-dependent transport system permease family.</text>
</comment>
<keyword evidence="10" id="KW-1185">Reference proteome</keyword>
<keyword evidence="3" id="KW-1003">Cell membrane</keyword>
<gene>
    <name evidence="9" type="ORF">Ahu01nite_098910</name>
</gene>
<feature type="transmembrane region" description="Helical" evidence="7">
    <location>
        <begin position="89"/>
        <end position="110"/>
    </location>
</feature>
<protein>
    <submittedName>
        <fullName evidence="9">ABC transporter permease</fullName>
    </submittedName>
</protein>
<evidence type="ECO:0000256" key="5">
    <source>
        <dbReference type="ARBA" id="ARBA00022989"/>
    </source>
</evidence>
<dbReference type="Pfam" id="PF00528">
    <property type="entry name" value="BPD_transp_1"/>
    <property type="match status" value="1"/>
</dbReference>
<dbReference type="EMBL" id="BOMN01000152">
    <property type="protein sequence ID" value="GIE26789.1"/>
    <property type="molecule type" value="Genomic_DNA"/>
</dbReference>
<evidence type="ECO:0000313" key="9">
    <source>
        <dbReference type="EMBL" id="GIE26789.1"/>
    </source>
</evidence>
<feature type="transmembrane region" description="Helical" evidence="7">
    <location>
        <begin position="277"/>
        <end position="298"/>
    </location>
</feature>
<keyword evidence="2 7" id="KW-0813">Transport</keyword>
<dbReference type="InterPro" id="IPR050809">
    <property type="entry name" value="UgpAE/MalFG_permease"/>
</dbReference>
<dbReference type="PANTHER" id="PTHR43227">
    <property type="entry name" value="BLL4140 PROTEIN"/>
    <property type="match status" value="1"/>
</dbReference>
<dbReference type="CDD" id="cd06261">
    <property type="entry name" value="TM_PBP2"/>
    <property type="match status" value="1"/>
</dbReference>